<dbReference type="Proteomes" id="UP000230233">
    <property type="component" value="Chromosome X"/>
</dbReference>
<dbReference type="GO" id="GO:0003676">
    <property type="term" value="F:nucleic acid binding"/>
    <property type="evidence" value="ECO:0007669"/>
    <property type="project" value="InterPro"/>
</dbReference>
<gene>
    <name evidence="2" type="primary">Cnig_chr_X.g23675</name>
    <name evidence="2" type="ORF">B9Z55_023675</name>
</gene>
<evidence type="ECO:0008006" key="4">
    <source>
        <dbReference type="Google" id="ProtNLM"/>
    </source>
</evidence>
<keyword evidence="3" id="KW-1185">Reference proteome</keyword>
<dbReference type="Gene3D" id="4.10.60.10">
    <property type="entry name" value="Zinc finger, CCHC-type"/>
    <property type="match status" value="1"/>
</dbReference>
<organism evidence="2 3">
    <name type="scientific">Caenorhabditis nigoni</name>
    <dbReference type="NCBI Taxonomy" id="1611254"/>
    <lineage>
        <taxon>Eukaryota</taxon>
        <taxon>Metazoa</taxon>
        <taxon>Ecdysozoa</taxon>
        <taxon>Nematoda</taxon>
        <taxon>Chromadorea</taxon>
        <taxon>Rhabditida</taxon>
        <taxon>Rhabditina</taxon>
        <taxon>Rhabditomorpha</taxon>
        <taxon>Rhabditoidea</taxon>
        <taxon>Rhabditidae</taxon>
        <taxon>Peloderinae</taxon>
        <taxon>Caenorhabditis</taxon>
    </lineage>
</organism>
<sequence>MASAVPDKNDDLPQVDQCETARKKAIRMEREMMVREQICQQASVSDKKGDEKWSGDNVETQQDAQLPKSHYYPMDNRNRFNSPSQNYQANPSNKNFQFSSSIPNDEVKPSNDDALGFQGCEECKRVGFHEPFCSKAPKGSKKCFVCQSPDHYVQSCPQKIDPKQVSSAVTKCNASVSTLEYVAVSIEVNAWEKVKSVGLNVRKENLEKNKTENETAETGLVFKNKFIIE</sequence>
<evidence type="ECO:0000256" key="1">
    <source>
        <dbReference type="SAM" id="MobiDB-lite"/>
    </source>
</evidence>
<dbReference type="SUPFAM" id="SSF57756">
    <property type="entry name" value="Retrovirus zinc finger-like domains"/>
    <property type="match status" value="1"/>
</dbReference>
<reference evidence="3" key="1">
    <citation type="submission" date="2017-10" db="EMBL/GenBank/DDBJ databases">
        <title>Rapid genome shrinkage in a self-fertile nematode reveals novel sperm competition proteins.</title>
        <authorList>
            <person name="Yin D."/>
            <person name="Schwarz E.M."/>
            <person name="Thomas C.G."/>
            <person name="Felde R.L."/>
            <person name="Korf I.F."/>
            <person name="Cutter A.D."/>
            <person name="Schartner C.M."/>
            <person name="Ralston E.J."/>
            <person name="Meyer B.J."/>
            <person name="Haag E.S."/>
        </authorList>
    </citation>
    <scope>NUCLEOTIDE SEQUENCE [LARGE SCALE GENOMIC DNA]</scope>
    <source>
        <strain evidence="3">JU1422</strain>
    </source>
</reference>
<protein>
    <recommendedName>
        <fullName evidence="4">CCHC-type domain-containing protein</fullName>
    </recommendedName>
</protein>
<evidence type="ECO:0000313" key="2">
    <source>
        <dbReference type="EMBL" id="PIC17435.1"/>
    </source>
</evidence>
<dbReference type="InterPro" id="IPR036875">
    <property type="entry name" value="Znf_CCHC_sf"/>
</dbReference>
<feature type="region of interest" description="Disordered" evidence="1">
    <location>
        <begin position="40"/>
        <end position="70"/>
    </location>
</feature>
<accession>A0A2G5SQN9</accession>
<dbReference type="AlphaFoldDB" id="A0A2G5SQN9"/>
<proteinExistence type="predicted"/>
<dbReference type="EMBL" id="PDUG01000006">
    <property type="protein sequence ID" value="PIC17435.1"/>
    <property type="molecule type" value="Genomic_DNA"/>
</dbReference>
<evidence type="ECO:0000313" key="3">
    <source>
        <dbReference type="Proteomes" id="UP000230233"/>
    </source>
</evidence>
<name>A0A2G5SQN9_9PELO</name>
<dbReference type="GO" id="GO:0008270">
    <property type="term" value="F:zinc ion binding"/>
    <property type="evidence" value="ECO:0007669"/>
    <property type="project" value="InterPro"/>
</dbReference>
<feature type="compositionally biased region" description="Basic and acidic residues" evidence="1">
    <location>
        <begin position="45"/>
        <end position="54"/>
    </location>
</feature>
<comment type="caution">
    <text evidence="2">The sequence shown here is derived from an EMBL/GenBank/DDBJ whole genome shotgun (WGS) entry which is preliminary data.</text>
</comment>